<accession>A0A0B1SEK3</accession>
<reference evidence="2 3" key="1">
    <citation type="submission" date="2014-03" db="EMBL/GenBank/DDBJ databases">
        <title>Draft genome of the hookworm Oesophagostomum dentatum.</title>
        <authorList>
            <person name="Mitreva M."/>
        </authorList>
    </citation>
    <scope>NUCLEOTIDE SEQUENCE [LARGE SCALE GENOMIC DNA]</scope>
    <source>
        <strain evidence="2 3">OD-Hann</strain>
    </source>
</reference>
<name>A0A0B1SEK3_OESDE</name>
<dbReference type="Gene3D" id="3.20.20.100">
    <property type="entry name" value="NADP-dependent oxidoreductase domain"/>
    <property type="match status" value="1"/>
</dbReference>
<dbReference type="Pfam" id="PF00248">
    <property type="entry name" value="Aldo_ket_red"/>
    <property type="match status" value="1"/>
</dbReference>
<dbReference type="EMBL" id="KN572065">
    <property type="protein sequence ID" value="KHJ83728.1"/>
    <property type="molecule type" value="Genomic_DNA"/>
</dbReference>
<organism evidence="2 3">
    <name type="scientific">Oesophagostomum dentatum</name>
    <name type="common">Nodular worm</name>
    <dbReference type="NCBI Taxonomy" id="61180"/>
    <lineage>
        <taxon>Eukaryota</taxon>
        <taxon>Metazoa</taxon>
        <taxon>Ecdysozoa</taxon>
        <taxon>Nematoda</taxon>
        <taxon>Chromadorea</taxon>
        <taxon>Rhabditida</taxon>
        <taxon>Rhabditina</taxon>
        <taxon>Rhabditomorpha</taxon>
        <taxon>Strongyloidea</taxon>
        <taxon>Strongylidae</taxon>
        <taxon>Oesophagostomum</taxon>
    </lineage>
</organism>
<dbReference type="InterPro" id="IPR023210">
    <property type="entry name" value="NADP_OxRdtase_dom"/>
</dbReference>
<feature type="domain" description="NADP-dependent oxidoreductase" evidence="1">
    <location>
        <begin position="17"/>
        <end position="139"/>
    </location>
</feature>
<dbReference type="PANTHER" id="PTHR11732">
    <property type="entry name" value="ALDO/KETO REDUCTASE"/>
    <property type="match status" value="1"/>
</dbReference>
<protein>
    <submittedName>
        <fullName evidence="2">Oxidoreductase, aldo/keto reductase family protein</fullName>
    </submittedName>
</protein>
<dbReference type="Proteomes" id="UP000053660">
    <property type="component" value="Unassembled WGS sequence"/>
</dbReference>
<evidence type="ECO:0000313" key="2">
    <source>
        <dbReference type="EMBL" id="KHJ83728.1"/>
    </source>
</evidence>
<dbReference type="PRINTS" id="PR00069">
    <property type="entry name" value="ALDKETRDTASE"/>
</dbReference>
<dbReference type="GO" id="GO:0016491">
    <property type="term" value="F:oxidoreductase activity"/>
    <property type="evidence" value="ECO:0007669"/>
    <property type="project" value="InterPro"/>
</dbReference>
<gene>
    <name evidence="2" type="ORF">OESDEN_16570</name>
</gene>
<sequence length="149" mass="16749">MDAEVIKLSTGASMPILGLGTWLSSDEDELTVALKAALDDGYRLIGEKYVTALVIDRLTAILTWADTAFIYRNERVIGNVLREYFDSGRLKRSDIFITSKLPYTAHAPEDVEKCANTQLEALQLDYIDLYLMHCPVPVKVSIYVFLIET</sequence>
<dbReference type="InterPro" id="IPR020471">
    <property type="entry name" value="AKR"/>
</dbReference>
<dbReference type="SUPFAM" id="SSF51430">
    <property type="entry name" value="NAD(P)-linked oxidoreductase"/>
    <property type="match status" value="1"/>
</dbReference>
<dbReference type="OrthoDB" id="416253at2759"/>
<proteinExistence type="predicted"/>
<evidence type="ECO:0000313" key="3">
    <source>
        <dbReference type="Proteomes" id="UP000053660"/>
    </source>
</evidence>
<evidence type="ECO:0000259" key="1">
    <source>
        <dbReference type="Pfam" id="PF00248"/>
    </source>
</evidence>
<keyword evidence="3" id="KW-1185">Reference proteome</keyword>
<dbReference type="AlphaFoldDB" id="A0A0B1SEK3"/>
<dbReference type="InterPro" id="IPR036812">
    <property type="entry name" value="NAD(P)_OxRdtase_dom_sf"/>
</dbReference>